<keyword evidence="3" id="KW-1185">Reference proteome</keyword>
<dbReference type="SUPFAM" id="SSF81383">
    <property type="entry name" value="F-box domain"/>
    <property type="match status" value="1"/>
</dbReference>
<comment type="caution">
    <text evidence="2">The sequence shown here is derived from an EMBL/GenBank/DDBJ whole genome shotgun (WGS) entry which is preliminary data.</text>
</comment>
<organism evidence="2 3">
    <name type="scientific">Glomerella acutata</name>
    <name type="common">Colletotrichum acutatum</name>
    <dbReference type="NCBI Taxonomy" id="27357"/>
    <lineage>
        <taxon>Eukaryota</taxon>
        <taxon>Fungi</taxon>
        <taxon>Dikarya</taxon>
        <taxon>Ascomycota</taxon>
        <taxon>Pezizomycotina</taxon>
        <taxon>Sordariomycetes</taxon>
        <taxon>Hypocreomycetidae</taxon>
        <taxon>Glomerellales</taxon>
        <taxon>Glomerellaceae</taxon>
        <taxon>Colletotrichum</taxon>
        <taxon>Colletotrichum acutatum species complex</taxon>
    </lineage>
</organism>
<gene>
    <name evidence="2" type="ORF">BDZ83DRAFT_748370</name>
</gene>
<evidence type="ECO:0000259" key="1">
    <source>
        <dbReference type="Pfam" id="PF00646"/>
    </source>
</evidence>
<dbReference type="EMBL" id="JAHMHS010000012">
    <property type="protein sequence ID" value="KAK1729256.1"/>
    <property type="molecule type" value="Genomic_DNA"/>
</dbReference>
<dbReference type="GeneID" id="85397501"/>
<evidence type="ECO:0000313" key="2">
    <source>
        <dbReference type="EMBL" id="KAK1729256.1"/>
    </source>
</evidence>
<dbReference type="InterPro" id="IPR001810">
    <property type="entry name" value="F-box_dom"/>
</dbReference>
<name>A0AAD8XKW2_GLOAC</name>
<dbReference type="InterPro" id="IPR036047">
    <property type="entry name" value="F-box-like_dom_sf"/>
</dbReference>
<proteinExistence type="predicted"/>
<dbReference type="SUPFAM" id="SSF52047">
    <property type="entry name" value="RNI-like"/>
    <property type="match status" value="1"/>
</dbReference>
<dbReference type="Proteomes" id="UP001244207">
    <property type="component" value="Unassembled WGS sequence"/>
</dbReference>
<sequence length="589" mass="67351">MAVEHKPAEETDRLSLLPAELLVDIIEHVDVASHLNFACTCKKIAKCSAGVLRRHRETHDKYGVISDLQPATVPTLLRNVVMHKDPWITWHMGSLEIWGSRRFWEDWRPFNLVLLWPRERFDKDAQPLEWPLEDKERAEYMRLFEDIFHPDFDDTCVAEQQVEEGNDGILEILLMALCPHLSSVKYILGDEGTRDYSLKWLTSLIEMSHLVGSWAPELRALRELSVGVRSGTWLDCEYGINHRPDLLASILRLPSIDTVYCHGLYDWDGDRINDLARGLSRGCSSVQHLFIDGAGFLSAGFCSDLLNAPRSLKTLCLRGNVRRDQDFWDEIDRFLLNARNAQAESLESFMLYGAWGMRTARKSGCELYHLHLLELNTFPHLRHVWLDNADLFQQADSYDMYTIPQLWQTPAEAALEWIISRLPAAMEVLFLGNSAEQSNPEKTENLLISLLQSDRFSDLKALFIEDNVVRRDRCDRARCSKHKPPNNHYFQRLIAVGEKRGVDVNCTASGPRKRFHDDKDIGFPAGPEYAAALKSLPLDSSIDDSGAREFNVFGGEWQLKGCGNCGECEKCFQAYSEESWKTRGKGFET</sequence>
<protein>
    <recommendedName>
        <fullName evidence="1">F-box domain-containing protein</fullName>
    </recommendedName>
</protein>
<dbReference type="AlphaFoldDB" id="A0AAD8XKW2"/>
<accession>A0AAD8XKW2</accession>
<dbReference type="RefSeq" id="XP_060369311.1">
    <property type="nucleotide sequence ID" value="XM_060513603.1"/>
</dbReference>
<dbReference type="CDD" id="cd09917">
    <property type="entry name" value="F-box_SF"/>
    <property type="match status" value="1"/>
</dbReference>
<feature type="domain" description="F-box" evidence="1">
    <location>
        <begin position="14"/>
        <end position="47"/>
    </location>
</feature>
<dbReference type="Pfam" id="PF00646">
    <property type="entry name" value="F-box"/>
    <property type="match status" value="1"/>
</dbReference>
<reference evidence="2" key="1">
    <citation type="submission" date="2021-12" db="EMBL/GenBank/DDBJ databases">
        <title>Comparative genomics, transcriptomics and evolutionary studies reveal genomic signatures of adaptation to plant cell wall in hemibiotrophic fungi.</title>
        <authorList>
            <consortium name="DOE Joint Genome Institute"/>
            <person name="Baroncelli R."/>
            <person name="Diaz J.F."/>
            <person name="Benocci T."/>
            <person name="Peng M."/>
            <person name="Battaglia E."/>
            <person name="Haridas S."/>
            <person name="Andreopoulos W."/>
            <person name="Labutti K."/>
            <person name="Pangilinan J."/>
            <person name="Floch G.L."/>
            <person name="Makela M.R."/>
            <person name="Henrissat B."/>
            <person name="Grigoriev I.V."/>
            <person name="Crouch J.A."/>
            <person name="De Vries R.P."/>
            <person name="Sukno S.A."/>
            <person name="Thon M.R."/>
        </authorList>
    </citation>
    <scope>NUCLEOTIDE SEQUENCE</scope>
    <source>
        <strain evidence="2">CBS 112980</strain>
    </source>
</reference>
<evidence type="ECO:0000313" key="3">
    <source>
        <dbReference type="Proteomes" id="UP001244207"/>
    </source>
</evidence>